<dbReference type="GO" id="GO:0000160">
    <property type="term" value="P:phosphorelay signal transduction system"/>
    <property type="evidence" value="ECO:0007669"/>
    <property type="project" value="InterPro"/>
</dbReference>
<feature type="compositionally biased region" description="Low complexity" evidence="3">
    <location>
        <begin position="1"/>
        <end position="14"/>
    </location>
</feature>
<feature type="region of interest" description="Disordered" evidence="3">
    <location>
        <begin position="1"/>
        <end position="23"/>
    </location>
</feature>
<dbReference type="PROSITE" id="PS50110">
    <property type="entry name" value="RESPONSE_REGULATORY"/>
    <property type="match status" value="1"/>
</dbReference>
<organism evidence="5 6">
    <name type="scientific">Chaetomidium leptoderma</name>
    <dbReference type="NCBI Taxonomy" id="669021"/>
    <lineage>
        <taxon>Eukaryota</taxon>
        <taxon>Fungi</taxon>
        <taxon>Dikarya</taxon>
        <taxon>Ascomycota</taxon>
        <taxon>Pezizomycotina</taxon>
        <taxon>Sordariomycetes</taxon>
        <taxon>Sordariomycetidae</taxon>
        <taxon>Sordariales</taxon>
        <taxon>Chaetomiaceae</taxon>
        <taxon>Chaetomidium</taxon>
    </lineage>
</organism>
<evidence type="ECO:0000313" key="6">
    <source>
        <dbReference type="Proteomes" id="UP001302745"/>
    </source>
</evidence>
<dbReference type="AlphaFoldDB" id="A0AAN6VKJ6"/>
<dbReference type="EMBL" id="MU856960">
    <property type="protein sequence ID" value="KAK4152839.1"/>
    <property type="molecule type" value="Genomic_DNA"/>
</dbReference>
<evidence type="ECO:0000256" key="2">
    <source>
        <dbReference type="PROSITE-ProRule" id="PRU00169"/>
    </source>
</evidence>
<feature type="domain" description="Response regulatory" evidence="4">
    <location>
        <begin position="207"/>
        <end position="338"/>
    </location>
</feature>
<keyword evidence="6" id="KW-1185">Reference proteome</keyword>
<evidence type="ECO:0000259" key="4">
    <source>
        <dbReference type="PROSITE" id="PS50110"/>
    </source>
</evidence>
<evidence type="ECO:0000313" key="5">
    <source>
        <dbReference type="EMBL" id="KAK4152839.1"/>
    </source>
</evidence>
<dbReference type="CDD" id="cd17546">
    <property type="entry name" value="REC_hyHK_CKI1_RcsC-like"/>
    <property type="match status" value="1"/>
</dbReference>
<dbReference type="PANTHER" id="PTHR45339">
    <property type="entry name" value="HYBRID SIGNAL TRANSDUCTION HISTIDINE KINASE J"/>
    <property type="match status" value="1"/>
</dbReference>
<comment type="caution">
    <text evidence="5">The sequence shown here is derived from an EMBL/GenBank/DDBJ whole genome shotgun (WGS) entry which is preliminary data.</text>
</comment>
<dbReference type="SUPFAM" id="SSF52172">
    <property type="entry name" value="CheY-like"/>
    <property type="match status" value="1"/>
</dbReference>
<dbReference type="InterPro" id="IPR011006">
    <property type="entry name" value="CheY-like_superfamily"/>
</dbReference>
<gene>
    <name evidence="5" type="ORF">C8A00DRAFT_34468</name>
</gene>
<proteinExistence type="predicted"/>
<dbReference type="PANTHER" id="PTHR45339:SF5">
    <property type="entry name" value="HISTIDINE KINASE"/>
    <property type="match status" value="1"/>
</dbReference>
<comment type="caution">
    <text evidence="2">Lacks conserved residue(s) required for the propagation of feature annotation.</text>
</comment>
<dbReference type="Proteomes" id="UP001302745">
    <property type="component" value="Unassembled WGS sequence"/>
</dbReference>
<sequence length="366" mass="40565">MGSSQSVTISSASSIQERPERTEIPARPVTACYPEEPKLRVCFGTGAGGFVQGFPSNGGVYMLSCSAMELDFLGLDRFETALPSADPAEEDSLCAKMRLLGPEWWPSLEACNKAGWQDFLHQGQHSLEHYREERVRFFGVASQGGVWALETGGEECSSRQLGRINNARDMEEKCRQIEKFGGTFYAAPSECPLLDFKSPFPERAAVHVLLADGDASNQEVARSLMAELGFSQVTTVGDGKEALGFLLAAAEDKTQRKPDILLVNTELPVMDGFECARLLRFDFSYSQHYPHIPIVAMPHHTMLGDNKLQERSVGTGLSGFVPRPIQKEQLERTLVKWTLKGPRRFLLSGPSVEDARRGARVMKREY</sequence>
<dbReference type="Gene3D" id="3.40.50.2300">
    <property type="match status" value="1"/>
</dbReference>
<reference evidence="5" key="1">
    <citation type="journal article" date="2023" name="Mol. Phylogenet. Evol.">
        <title>Genome-scale phylogeny and comparative genomics of the fungal order Sordariales.</title>
        <authorList>
            <person name="Hensen N."/>
            <person name="Bonometti L."/>
            <person name="Westerberg I."/>
            <person name="Brannstrom I.O."/>
            <person name="Guillou S."/>
            <person name="Cros-Aarteil S."/>
            <person name="Calhoun S."/>
            <person name="Haridas S."/>
            <person name="Kuo A."/>
            <person name="Mondo S."/>
            <person name="Pangilinan J."/>
            <person name="Riley R."/>
            <person name="LaButti K."/>
            <person name="Andreopoulos B."/>
            <person name="Lipzen A."/>
            <person name="Chen C."/>
            <person name="Yan M."/>
            <person name="Daum C."/>
            <person name="Ng V."/>
            <person name="Clum A."/>
            <person name="Steindorff A."/>
            <person name="Ohm R.A."/>
            <person name="Martin F."/>
            <person name="Silar P."/>
            <person name="Natvig D.O."/>
            <person name="Lalanne C."/>
            <person name="Gautier V."/>
            <person name="Ament-Velasquez S.L."/>
            <person name="Kruys A."/>
            <person name="Hutchinson M.I."/>
            <person name="Powell A.J."/>
            <person name="Barry K."/>
            <person name="Miller A.N."/>
            <person name="Grigoriev I.V."/>
            <person name="Debuchy R."/>
            <person name="Gladieux P."/>
            <person name="Hiltunen Thoren M."/>
            <person name="Johannesson H."/>
        </authorList>
    </citation>
    <scope>NUCLEOTIDE SEQUENCE</scope>
    <source>
        <strain evidence="5">CBS 538.74</strain>
    </source>
</reference>
<dbReference type="InterPro" id="IPR001789">
    <property type="entry name" value="Sig_transdc_resp-reg_receiver"/>
</dbReference>
<accession>A0AAN6VKJ6</accession>
<evidence type="ECO:0000256" key="3">
    <source>
        <dbReference type="SAM" id="MobiDB-lite"/>
    </source>
</evidence>
<reference evidence="5" key="2">
    <citation type="submission" date="2023-05" db="EMBL/GenBank/DDBJ databases">
        <authorList>
            <consortium name="Lawrence Berkeley National Laboratory"/>
            <person name="Steindorff A."/>
            <person name="Hensen N."/>
            <person name="Bonometti L."/>
            <person name="Westerberg I."/>
            <person name="Brannstrom I.O."/>
            <person name="Guillou S."/>
            <person name="Cros-Aarteil S."/>
            <person name="Calhoun S."/>
            <person name="Haridas S."/>
            <person name="Kuo A."/>
            <person name="Mondo S."/>
            <person name="Pangilinan J."/>
            <person name="Riley R."/>
            <person name="Labutti K."/>
            <person name="Andreopoulos B."/>
            <person name="Lipzen A."/>
            <person name="Chen C."/>
            <person name="Yanf M."/>
            <person name="Daum C."/>
            <person name="Ng V."/>
            <person name="Clum A."/>
            <person name="Ohm R."/>
            <person name="Martin F."/>
            <person name="Silar P."/>
            <person name="Natvig D."/>
            <person name="Lalanne C."/>
            <person name="Gautier V."/>
            <person name="Ament-Velasquez S.L."/>
            <person name="Kruys A."/>
            <person name="Hutchinson M.I."/>
            <person name="Powell A.J."/>
            <person name="Barry K."/>
            <person name="Miller A.N."/>
            <person name="Grigoriev I.V."/>
            <person name="Debuchy R."/>
            <person name="Gladieux P."/>
            <person name="Thoren M.H."/>
            <person name="Johannesson H."/>
        </authorList>
    </citation>
    <scope>NUCLEOTIDE SEQUENCE</scope>
    <source>
        <strain evidence="5">CBS 538.74</strain>
    </source>
</reference>
<dbReference type="SMART" id="SM00448">
    <property type="entry name" value="REC"/>
    <property type="match status" value="1"/>
</dbReference>
<evidence type="ECO:0000256" key="1">
    <source>
        <dbReference type="ARBA" id="ARBA00022553"/>
    </source>
</evidence>
<keyword evidence="1" id="KW-0597">Phosphoprotein</keyword>
<protein>
    <submittedName>
        <fullName evidence="5">CheY-like superfamily</fullName>
    </submittedName>
</protein>
<name>A0AAN6VKJ6_9PEZI</name>
<dbReference type="Pfam" id="PF00072">
    <property type="entry name" value="Response_reg"/>
    <property type="match status" value="1"/>
</dbReference>